<organism evidence="2 3">
    <name type="scientific">Streptomyces rimosus subsp. rimosus</name>
    <dbReference type="NCBI Taxonomy" id="132474"/>
    <lineage>
        <taxon>Bacteria</taxon>
        <taxon>Bacillati</taxon>
        <taxon>Actinomycetota</taxon>
        <taxon>Actinomycetes</taxon>
        <taxon>Kitasatosporales</taxon>
        <taxon>Streptomycetaceae</taxon>
        <taxon>Streptomyces</taxon>
    </lineage>
</organism>
<feature type="domain" description="STAS" evidence="1">
    <location>
        <begin position="20"/>
        <end position="117"/>
    </location>
</feature>
<keyword evidence="3" id="KW-1185">Reference proteome</keyword>
<dbReference type="PANTHER" id="PTHR33495:SF2">
    <property type="entry name" value="ANTI-SIGMA FACTOR ANTAGONIST TM_1081-RELATED"/>
    <property type="match status" value="1"/>
</dbReference>
<dbReference type="PROSITE" id="PS50801">
    <property type="entry name" value="STAS"/>
    <property type="match status" value="1"/>
</dbReference>
<dbReference type="GeneID" id="66852518"/>
<dbReference type="InterPro" id="IPR036513">
    <property type="entry name" value="STAS_dom_sf"/>
</dbReference>
<dbReference type="Proteomes" id="UP000829494">
    <property type="component" value="Chromosome"/>
</dbReference>
<evidence type="ECO:0000313" key="2">
    <source>
        <dbReference type="EMBL" id="UNZ08331.1"/>
    </source>
</evidence>
<dbReference type="EMBL" id="CP094298">
    <property type="protein sequence ID" value="UNZ08331.1"/>
    <property type="molecule type" value="Genomic_DNA"/>
</dbReference>
<dbReference type="CDD" id="cd07043">
    <property type="entry name" value="STAS_anti-anti-sigma_factors"/>
    <property type="match status" value="1"/>
</dbReference>
<dbReference type="Gene3D" id="3.30.750.24">
    <property type="entry name" value="STAS domain"/>
    <property type="match status" value="1"/>
</dbReference>
<dbReference type="Pfam" id="PF01740">
    <property type="entry name" value="STAS"/>
    <property type="match status" value="1"/>
</dbReference>
<accession>A0ABY3ZDE5</accession>
<dbReference type="SUPFAM" id="SSF52091">
    <property type="entry name" value="SpoIIaa-like"/>
    <property type="match status" value="1"/>
</dbReference>
<sequence>MPHADGLQVNMVADCDACAVVRVSGALDHIGEQYFRTTMGGHVDAGYRYVVLDCSALVYCNSRGLNCLLGLHWLLSRRGGRLLLAGVGRRVLWMLDSTGSREVLAVFPTVTRALASLPVAHRPAWPPTYPVSTGPPGK</sequence>
<dbReference type="RefSeq" id="WP_003980649.1">
    <property type="nucleotide sequence ID" value="NZ_CP043497.1"/>
</dbReference>
<name>A0ABY3ZDE5_STRRM</name>
<dbReference type="PANTHER" id="PTHR33495">
    <property type="entry name" value="ANTI-SIGMA FACTOR ANTAGONIST TM_1081-RELATED-RELATED"/>
    <property type="match status" value="1"/>
</dbReference>
<dbReference type="InterPro" id="IPR002645">
    <property type="entry name" value="STAS_dom"/>
</dbReference>
<proteinExistence type="predicted"/>
<reference evidence="2 3" key="1">
    <citation type="submission" date="2022-03" db="EMBL/GenBank/DDBJ databases">
        <title>Complete genome of Streptomyces rimosus ssp. rimosus R7 (=ATCC 10970).</title>
        <authorList>
            <person name="Beganovic S."/>
            <person name="Ruckert C."/>
            <person name="Busche T."/>
            <person name="Kalinowski J."/>
            <person name="Wittmann C."/>
        </authorList>
    </citation>
    <scope>NUCLEOTIDE SEQUENCE [LARGE SCALE GENOMIC DNA]</scope>
    <source>
        <strain evidence="2 3">R7</strain>
    </source>
</reference>
<gene>
    <name evidence="2" type="ORF">SRIMR7_39880</name>
</gene>
<evidence type="ECO:0000313" key="3">
    <source>
        <dbReference type="Proteomes" id="UP000829494"/>
    </source>
</evidence>
<protein>
    <submittedName>
        <fullName evidence="2">STAS domain protein</fullName>
    </submittedName>
</protein>
<evidence type="ECO:0000259" key="1">
    <source>
        <dbReference type="PROSITE" id="PS50801"/>
    </source>
</evidence>